<dbReference type="NCBIfam" id="TIGR04057">
    <property type="entry name" value="SusC_RagA_signa"/>
    <property type="match status" value="1"/>
</dbReference>
<feature type="domain" description="TonB-dependent receptor plug" evidence="9">
    <location>
        <begin position="201"/>
        <end position="319"/>
    </location>
</feature>
<evidence type="ECO:0000313" key="10">
    <source>
        <dbReference type="EMBL" id="OQP44885.1"/>
    </source>
</evidence>
<dbReference type="InterPro" id="IPR008969">
    <property type="entry name" value="CarboxyPept-like_regulatory"/>
</dbReference>
<dbReference type="SUPFAM" id="SSF56935">
    <property type="entry name" value="Porins"/>
    <property type="match status" value="1"/>
</dbReference>
<keyword evidence="6 7" id="KW-0998">Cell outer membrane</keyword>
<dbReference type="Gene3D" id="2.40.170.20">
    <property type="entry name" value="TonB-dependent receptor, beta-barrel domain"/>
    <property type="match status" value="1"/>
</dbReference>
<keyword evidence="11" id="KW-1185">Reference proteome</keyword>
<comment type="caution">
    <text evidence="10">The sequence shown here is derived from an EMBL/GenBank/DDBJ whole genome shotgun (WGS) entry which is preliminary data.</text>
</comment>
<evidence type="ECO:0000256" key="5">
    <source>
        <dbReference type="ARBA" id="ARBA00023136"/>
    </source>
</evidence>
<keyword evidence="8" id="KW-0732">Signal</keyword>
<dbReference type="AlphaFoldDB" id="A0A1V9EG35"/>
<organism evidence="10 11">
    <name type="scientific">Niastella yeongjuensis</name>
    <dbReference type="NCBI Taxonomy" id="354355"/>
    <lineage>
        <taxon>Bacteria</taxon>
        <taxon>Pseudomonadati</taxon>
        <taxon>Bacteroidota</taxon>
        <taxon>Chitinophagia</taxon>
        <taxon>Chitinophagales</taxon>
        <taxon>Chitinophagaceae</taxon>
        <taxon>Niastella</taxon>
    </lineage>
</organism>
<reference evidence="11" key="1">
    <citation type="submission" date="2016-04" db="EMBL/GenBank/DDBJ databases">
        <authorList>
            <person name="Chen L."/>
            <person name="Zhuang W."/>
            <person name="Wang G."/>
        </authorList>
    </citation>
    <scope>NUCLEOTIDE SEQUENCE [LARGE SCALE GENOMIC DNA]</scope>
    <source>
        <strain evidence="11">17621</strain>
    </source>
</reference>
<feature type="chain" id="PRO_5013274917" evidence="8">
    <location>
        <begin position="19"/>
        <end position="1096"/>
    </location>
</feature>
<evidence type="ECO:0000256" key="7">
    <source>
        <dbReference type="PROSITE-ProRule" id="PRU01360"/>
    </source>
</evidence>
<comment type="subcellular location">
    <subcellularLocation>
        <location evidence="1 7">Cell outer membrane</location>
        <topology evidence="1 7">Multi-pass membrane protein</topology>
    </subcellularLocation>
</comment>
<protein>
    <submittedName>
        <fullName evidence="10">SusC/RagA family TonB-linked outer membrane protein</fullName>
    </submittedName>
</protein>
<dbReference type="Gene3D" id="2.170.130.10">
    <property type="entry name" value="TonB-dependent receptor, plug domain"/>
    <property type="match status" value="1"/>
</dbReference>
<dbReference type="Pfam" id="PF13715">
    <property type="entry name" value="CarbopepD_reg_2"/>
    <property type="match status" value="1"/>
</dbReference>
<dbReference type="InterPro" id="IPR023997">
    <property type="entry name" value="TonB-dep_OMP_SusC/RagA_CS"/>
</dbReference>
<evidence type="ECO:0000259" key="9">
    <source>
        <dbReference type="Pfam" id="PF07715"/>
    </source>
</evidence>
<comment type="similarity">
    <text evidence="7">Belongs to the TonB-dependent receptor family.</text>
</comment>
<proteinExistence type="inferred from homology"/>
<dbReference type="EMBL" id="LVXG01000034">
    <property type="protein sequence ID" value="OQP44885.1"/>
    <property type="molecule type" value="Genomic_DNA"/>
</dbReference>
<gene>
    <name evidence="10" type="ORF">A4H97_08795</name>
</gene>
<name>A0A1V9EG35_9BACT</name>
<dbReference type="InterPro" id="IPR037066">
    <property type="entry name" value="Plug_dom_sf"/>
</dbReference>
<keyword evidence="5 7" id="KW-0472">Membrane</keyword>
<feature type="signal peptide" evidence="8">
    <location>
        <begin position="1"/>
        <end position="18"/>
    </location>
</feature>
<evidence type="ECO:0000256" key="4">
    <source>
        <dbReference type="ARBA" id="ARBA00022692"/>
    </source>
</evidence>
<dbReference type="NCBIfam" id="TIGR04056">
    <property type="entry name" value="OMP_RagA_SusC"/>
    <property type="match status" value="1"/>
</dbReference>
<evidence type="ECO:0000256" key="1">
    <source>
        <dbReference type="ARBA" id="ARBA00004571"/>
    </source>
</evidence>
<evidence type="ECO:0000313" key="11">
    <source>
        <dbReference type="Proteomes" id="UP000192610"/>
    </source>
</evidence>
<evidence type="ECO:0000256" key="6">
    <source>
        <dbReference type="ARBA" id="ARBA00023237"/>
    </source>
</evidence>
<dbReference type="InterPro" id="IPR023996">
    <property type="entry name" value="TonB-dep_OMP_SusC/RagA"/>
</dbReference>
<dbReference type="Pfam" id="PF07715">
    <property type="entry name" value="Plug"/>
    <property type="match status" value="1"/>
</dbReference>
<dbReference type="Proteomes" id="UP000192610">
    <property type="component" value="Unassembled WGS sequence"/>
</dbReference>
<evidence type="ECO:0000256" key="3">
    <source>
        <dbReference type="ARBA" id="ARBA00022452"/>
    </source>
</evidence>
<dbReference type="STRING" id="354355.SAMN05660816_03787"/>
<dbReference type="InterPro" id="IPR036942">
    <property type="entry name" value="Beta-barrel_TonB_sf"/>
</dbReference>
<dbReference type="PROSITE" id="PS52016">
    <property type="entry name" value="TONB_DEPENDENT_REC_3"/>
    <property type="match status" value="1"/>
</dbReference>
<evidence type="ECO:0000256" key="2">
    <source>
        <dbReference type="ARBA" id="ARBA00022448"/>
    </source>
</evidence>
<keyword evidence="3 7" id="KW-1134">Transmembrane beta strand</keyword>
<keyword evidence="2 7" id="KW-0813">Transport</keyword>
<sequence>MLLITTGLLLQASAHVMAQGITFSHKSATAETVFDEITRQTGFRILCQAEMMRSAGTHDVNFKQAPLEDVLHTFFPEKQYALVTRDKTVIIQKKETPVNESFKEVRAAMPVHGTVLNEAGNVVAGASASVKGSKIATTTDANGEFSFNNIDEKAVLVISHVSYATLEIAASARQMTIVLKEQVKGLGEIVVIGYGTQKRGDVTSAISTFKPNEKNTRPVLAPDQLIQGKMAGVMVASGSGNLGGANRVSIRGIGSLSASSEPLYVIDGVPIRSQNAAIADFGENMNPLAELNPNDIESIDVLKDAASAAIYGSRATNGVILITTKSGRKGKSKLNVDVFSGMQQVPYLNKLKMADSKLYVDVINEGIDNYNLQYGYAPGVGNFIPYIQNPYPGLPDTDWLGLVLQTGKTNSANVSLSGGNEKGSYYYSGSYLDQEGAVKTNHLKKYTGKMNLSQQLFPWLRVGANTNMSFSHNNRVPGSNLGSTVLARGLEQRPFDHPYKPDGTYYVGGTSELLRNNAVQILNEQKVYLDNYRLLGNFFAEISLLKDLTLRSSLGTDLIYTHDYMYYNANHPYGTGNGKLEDNTRFGSNLVVENTLNYKKQFGDLDMGVLAGYSFQKTSVSNNQVVGSGFPSSSFDVNSVAATITQAGTGLSENALESYFSRVNLNYAGKYLLAVSMRTDGSSRFSKQQRYGYFPSVSAGWEVSKEAFWPMAATDLKLRASYGKTGNQEGIGNYAYQALAGGGYNYDNKSGLAITGVGNDQLTWESANQFNAGIDIGLLKGKVNFTADYFIKNTTNLLYEMPTAATTGFTAVTTNIGSMQNKGFELGINTSVDLGKVSWTSNFNISFIKNKLTSLLGNDDLLIGANRVLRVGSEVGSFYVYKQLGIFQSNDEVPQPLYNTGIRAGDVKYEDVDNSGTIDVSDRQIVGSSNPDFFGGWDNSFAYKNFDLNFSFTYSHGAEVYAPWRINVTRLGGTYFPFLQEEALKRWTGPGTSNSVPRAISGNTYNTYNSTRYLENGSYIRMRNISLGYNLPQNVLKRLRLERLRIYAQTDNLFLLTKYSGIDPEVSDNLDPKFLGDDNLVMPQLRTFNIGFNLTF</sequence>
<dbReference type="InterPro" id="IPR012910">
    <property type="entry name" value="Plug_dom"/>
</dbReference>
<evidence type="ECO:0000256" key="8">
    <source>
        <dbReference type="SAM" id="SignalP"/>
    </source>
</evidence>
<dbReference type="Gene3D" id="2.60.40.1120">
    <property type="entry name" value="Carboxypeptidase-like, regulatory domain"/>
    <property type="match status" value="1"/>
</dbReference>
<dbReference type="InterPro" id="IPR039426">
    <property type="entry name" value="TonB-dep_rcpt-like"/>
</dbReference>
<accession>A0A1V9EG35</accession>
<dbReference type="GO" id="GO:0009279">
    <property type="term" value="C:cell outer membrane"/>
    <property type="evidence" value="ECO:0007669"/>
    <property type="project" value="UniProtKB-SubCell"/>
</dbReference>
<dbReference type="SUPFAM" id="SSF49464">
    <property type="entry name" value="Carboxypeptidase regulatory domain-like"/>
    <property type="match status" value="1"/>
</dbReference>
<keyword evidence="4 7" id="KW-0812">Transmembrane</keyword>